<dbReference type="Pfam" id="PF22590">
    <property type="entry name" value="Cas3-like_C_2"/>
    <property type="match status" value="1"/>
</dbReference>
<keyword evidence="5" id="KW-0547">Nucleotide-binding</keyword>
<sequence>MSYYDYWGKTDKSDPSHYHLLPYHSLDVAAVGQQLLSTDAILTSELSQLLDIDEKQFSNLVVFFIALHDLGKLTSAFQALSPSNIGFSAKQYDASKAKHDRLGVYFWDQICDEVITLLADDCDEDEEDILDNLNILMNVVLGHHGAPVEITKPRELKQFTESKNTDDVRDYVHVLYELLQPCLPELIDTRRLEQASWHLAGITVLADWLGSNTDYFPYNRTKMPLSDYWKQALQQASNALIKTGFSLRAKPSKFISIQHHFGFEPTPLQQWAQTVPLSDSPQLFVLEDVTGAGKTEAALALTHRLMAQGVADGFYFGLPTMATSNAMFNRVTDHYSNMFENDHDRIMPSIVLAQSSSALNDRFQTVKLASGKLDDDYYQQDQTATALCNAWLADSRKKALLATVGVGTIDQALLAVLPRKHQSLRLLGLHRKILIFDEVHAADEYMFTLLESLLEQHLRHGGSAILLTATLSIEQRQNLSNIWLKAGQLPLKKLTCTSANDFPLATQVCLEPLNPVIETALKSRADVCREVTVTQLHTETACIERIVQAVLAGQCVAWIRNSVDDARTAYDLVTQALAEAECDLSPQKVMLFHSRFTLVDRKRIEQQVLNCLSKKTVDGELITGEQRLGTVLIATQVFQESLDADVDVMISDICPIDDLIQHAGRLHRHTRDINGQYYSGVDQRSSPVLYLHAPKWEEEPQVDWLSRHFRNTEYVYRSPGRLWLAQRKLIELGAIRMPSKARVLIEAVYSEESQAQIPAALITKEDELIAEQSLKTASAKSQLIDFQYGYCDGSQKHWSEDQYDISTRFCDRETAQILVLKCNEVGELVPWQEGSCHAIALSTLSVAKLKYADHLQPLTEQQTLSLAKRYPNIKYIQPWYPEQDPMFGYSATSGFYQRNQ</sequence>
<proteinExistence type="inferred from homology"/>
<gene>
    <name evidence="11" type="primary">ygcB</name>
    <name evidence="11" type="ORF">CZ809_03817</name>
</gene>
<keyword evidence="9" id="KW-0051">Antiviral defense</keyword>
<comment type="similarity">
    <text evidence="1">In the N-terminal section; belongs to the CRISPR-associated nuclease Cas3-HD family.</text>
</comment>
<dbReference type="Gene3D" id="3.40.50.300">
    <property type="entry name" value="P-loop containing nucleotide triphosphate hydrolases"/>
    <property type="match status" value="2"/>
</dbReference>
<dbReference type="Gene3D" id="1.10.3210.30">
    <property type="match status" value="1"/>
</dbReference>
<dbReference type="AlphaFoldDB" id="A0A1T5I5Q9"/>
<dbReference type="GO" id="GO:0003724">
    <property type="term" value="F:RNA helicase activity"/>
    <property type="evidence" value="ECO:0007669"/>
    <property type="project" value="TreeGrafter"/>
</dbReference>
<dbReference type="PANTHER" id="PTHR47963:SF9">
    <property type="entry name" value="CRISPR-ASSOCIATED ENDONUCLEASE_HELICASE CAS3"/>
    <property type="match status" value="1"/>
</dbReference>
<evidence type="ECO:0000256" key="6">
    <source>
        <dbReference type="ARBA" id="ARBA00022801"/>
    </source>
</evidence>
<keyword evidence="7 11" id="KW-0347">Helicase</keyword>
<evidence type="ECO:0000256" key="9">
    <source>
        <dbReference type="ARBA" id="ARBA00023118"/>
    </source>
</evidence>
<evidence type="ECO:0000256" key="2">
    <source>
        <dbReference type="ARBA" id="ARBA00009046"/>
    </source>
</evidence>
<evidence type="ECO:0000256" key="5">
    <source>
        <dbReference type="ARBA" id="ARBA00022741"/>
    </source>
</evidence>
<keyword evidence="3" id="KW-0540">Nuclease</keyword>
<dbReference type="InterPro" id="IPR054712">
    <property type="entry name" value="Cas3-like_dom"/>
</dbReference>
<dbReference type="SUPFAM" id="SSF52540">
    <property type="entry name" value="P-loop containing nucleoside triphosphate hydrolases"/>
    <property type="match status" value="1"/>
</dbReference>
<evidence type="ECO:0000256" key="7">
    <source>
        <dbReference type="ARBA" id="ARBA00022806"/>
    </source>
</evidence>
<dbReference type="GO" id="GO:0046872">
    <property type="term" value="F:metal ion binding"/>
    <property type="evidence" value="ECO:0007669"/>
    <property type="project" value="UniProtKB-KW"/>
</dbReference>
<dbReference type="EMBL" id="FUZI01000014">
    <property type="protein sequence ID" value="SKC34205.1"/>
    <property type="molecule type" value="Genomic_DNA"/>
</dbReference>
<evidence type="ECO:0000256" key="1">
    <source>
        <dbReference type="ARBA" id="ARBA00006847"/>
    </source>
</evidence>
<evidence type="ECO:0000259" key="10">
    <source>
        <dbReference type="PROSITE" id="PS51643"/>
    </source>
</evidence>
<dbReference type="PANTHER" id="PTHR47963">
    <property type="entry name" value="DEAD-BOX ATP-DEPENDENT RNA HELICASE 47, MITOCHONDRIAL"/>
    <property type="match status" value="1"/>
</dbReference>
<protein>
    <submittedName>
        <fullName evidence="11">CRISPR-associated endonuclease/helicase Cas3</fullName>
        <ecNumber evidence="11">3.1.-.-</ecNumber>
    </submittedName>
</protein>
<name>A0A1T5I5Q9_9GAMM</name>
<dbReference type="RefSeq" id="WP_210434302.1">
    <property type="nucleotide sequence ID" value="NZ_FUZI01000014.1"/>
</dbReference>
<dbReference type="Proteomes" id="UP000189966">
    <property type="component" value="Unassembled WGS sequence"/>
</dbReference>
<organism evidence="11 12">
    <name type="scientific">Photobacterium piscicola</name>
    <dbReference type="NCBI Taxonomy" id="1378299"/>
    <lineage>
        <taxon>Bacteria</taxon>
        <taxon>Pseudomonadati</taxon>
        <taxon>Pseudomonadota</taxon>
        <taxon>Gammaproteobacteria</taxon>
        <taxon>Vibrionales</taxon>
        <taxon>Vibrionaceae</taxon>
        <taxon>Photobacterium</taxon>
    </lineage>
</organism>
<dbReference type="GO" id="GO:0051607">
    <property type="term" value="P:defense response to virus"/>
    <property type="evidence" value="ECO:0007669"/>
    <property type="project" value="UniProtKB-KW"/>
</dbReference>
<dbReference type="SMART" id="SM00487">
    <property type="entry name" value="DEXDc"/>
    <property type="match status" value="1"/>
</dbReference>
<reference evidence="11 12" key="1">
    <citation type="submission" date="2017-02" db="EMBL/GenBank/DDBJ databases">
        <authorList>
            <person name="Peterson S.W."/>
        </authorList>
    </citation>
    <scope>NUCLEOTIDE SEQUENCE [LARGE SCALE GENOMIC DNA]</scope>
    <source>
        <strain evidence="12">type strain: NCCB 100098</strain>
    </source>
</reference>
<dbReference type="GO" id="GO:0004519">
    <property type="term" value="F:endonuclease activity"/>
    <property type="evidence" value="ECO:0007669"/>
    <property type="project" value="UniProtKB-KW"/>
</dbReference>
<comment type="similarity">
    <text evidence="2">In the central section; belongs to the CRISPR-associated helicase Cas3 family.</text>
</comment>
<dbReference type="InterPro" id="IPR050547">
    <property type="entry name" value="DEAD_box_RNA_helicases"/>
</dbReference>
<dbReference type="InterPro" id="IPR014001">
    <property type="entry name" value="Helicase_ATP-bd"/>
</dbReference>
<evidence type="ECO:0000313" key="11">
    <source>
        <dbReference type="EMBL" id="SKC34205.1"/>
    </source>
</evidence>
<dbReference type="GO" id="GO:0005524">
    <property type="term" value="F:ATP binding"/>
    <property type="evidence" value="ECO:0007669"/>
    <property type="project" value="UniProtKB-KW"/>
</dbReference>
<keyword evidence="6 11" id="KW-0378">Hydrolase</keyword>
<evidence type="ECO:0000256" key="3">
    <source>
        <dbReference type="ARBA" id="ARBA00022722"/>
    </source>
</evidence>
<dbReference type="Pfam" id="PF04851">
    <property type="entry name" value="ResIII"/>
    <property type="match status" value="1"/>
</dbReference>
<dbReference type="GO" id="GO:0003723">
    <property type="term" value="F:RNA binding"/>
    <property type="evidence" value="ECO:0007669"/>
    <property type="project" value="TreeGrafter"/>
</dbReference>
<dbReference type="Pfam" id="PF18019">
    <property type="entry name" value="Cas3_HD"/>
    <property type="match status" value="1"/>
</dbReference>
<dbReference type="GO" id="GO:0003677">
    <property type="term" value="F:DNA binding"/>
    <property type="evidence" value="ECO:0007669"/>
    <property type="project" value="InterPro"/>
</dbReference>
<accession>A0A1T5I5Q9</accession>
<dbReference type="InterPro" id="IPR027417">
    <property type="entry name" value="P-loop_NTPase"/>
</dbReference>
<dbReference type="InterPro" id="IPR038257">
    <property type="entry name" value="CRISPR-assoc_Cas3_HD_sf"/>
</dbReference>
<dbReference type="NCBIfam" id="TIGR01596">
    <property type="entry name" value="cas3_HD"/>
    <property type="match status" value="1"/>
</dbReference>
<dbReference type="InterPro" id="IPR006483">
    <property type="entry name" value="CRISPR-assoc_Cas3_HD"/>
</dbReference>
<evidence type="ECO:0000313" key="12">
    <source>
        <dbReference type="Proteomes" id="UP000189966"/>
    </source>
</evidence>
<keyword evidence="8" id="KW-0067">ATP-binding</keyword>
<dbReference type="CDD" id="cd09641">
    <property type="entry name" value="Cas3''_I"/>
    <property type="match status" value="1"/>
</dbReference>
<keyword evidence="4" id="KW-0479">Metal-binding</keyword>
<dbReference type="NCBIfam" id="TIGR01587">
    <property type="entry name" value="cas3_core"/>
    <property type="match status" value="1"/>
</dbReference>
<dbReference type="PROSITE" id="PS51643">
    <property type="entry name" value="HD_CAS3"/>
    <property type="match status" value="1"/>
</dbReference>
<evidence type="ECO:0000256" key="8">
    <source>
        <dbReference type="ARBA" id="ARBA00022840"/>
    </source>
</evidence>
<dbReference type="InterPro" id="IPR006474">
    <property type="entry name" value="Helicase_Cas3_CRISPR-ass_core"/>
</dbReference>
<keyword evidence="11" id="KW-0255">Endonuclease</keyword>
<evidence type="ECO:0000256" key="4">
    <source>
        <dbReference type="ARBA" id="ARBA00022723"/>
    </source>
</evidence>
<dbReference type="InterPro" id="IPR006935">
    <property type="entry name" value="Helicase/UvrB_N"/>
</dbReference>
<dbReference type="EC" id="3.1.-.-" evidence="11"/>
<feature type="domain" description="HD Cas3-type" evidence="10">
    <location>
        <begin position="14"/>
        <end position="209"/>
    </location>
</feature>
<dbReference type="GO" id="GO:0016787">
    <property type="term" value="F:hydrolase activity"/>
    <property type="evidence" value="ECO:0007669"/>
    <property type="project" value="UniProtKB-KW"/>
</dbReference>